<keyword evidence="2 8" id="KW-0808">Transferase</keyword>
<dbReference type="InterPro" id="IPR003594">
    <property type="entry name" value="HATPase_dom"/>
</dbReference>
<evidence type="ECO:0000256" key="2">
    <source>
        <dbReference type="ARBA" id="ARBA00022679"/>
    </source>
</evidence>
<dbReference type="InterPro" id="IPR039028">
    <property type="entry name" value="BCKD/PDK"/>
</dbReference>
<evidence type="ECO:0000256" key="8">
    <source>
        <dbReference type="RuleBase" id="RU366032"/>
    </source>
</evidence>
<dbReference type="Gene3D" id="1.20.140.20">
    <property type="entry name" value="Alpha-ketoacid/pyruvate dehydrogenase kinase, N-terminal domain"/>
    <property type="match status" value="1"/>
</dbReference>
<dbReference type="PANTHER" id="PTHR11947">
    <property type="entry name" value="PYRUVATE DEHYDROGENASE KINASE"/>
    <property type="match status" value="1"/>
</dbReference>
<name>A0ABQ9ETL7_TEGGR</name>
<feature type="domain" description="Histidine kinase" evidence="9">
    <location>
        <begin position="116"/>
        <end position="239"/>
    </location>
</feature>
<sequence length="271" mass="30899">MNFFVLQGVIELKESHPIDEDVKSKINIFLDRFYTNRIGIRVLINQHILLYGSQLTNHPHHVGCIDPNCDVVEVVKDAFEKAKFLCEQYYLISPDVDIITHNPYEMNRPINIVYVPSHLYHILFEVLKNAMRAVVETHSKETEVPKIKVLICKGQKDLTIKVSDQGGGVPYNKVHKLFEYMYSTAPTPNWKGDGTAPLAGYGYGLPLSRIYARYFKGDLVLSSVEGYGTDAFVYLKVLSNEANECIPVYNKTSSKMYDTHISASDWTQTKR</sequence>
<evidence type="ECO:0000256" key="5">
    <source>
        <dbReference type="ARBA" id="ARBA00022840"/>
    </source>
</evidence>
<dbReference type="Pfam" id="PF10436">
    <property type="entry name" value="BCDHK_Adom3"/>
    <property type="match status" value="1"/>
</dbReference>
<evidence type="ECO:0000256" key="3">
    <source>
        <dbReference type="ARBA" id="ARBA00022741"/>
    </source>
</evidence>
<evidence type="ECO:0000313" key="10">
    <source>
        <dbReference type="EMBL" id="KAJ8307307.1"/>
    </source>
</evidence>
<dbReference type="EMBL" id="JARBDR010000793">
    <property type="protein sequence ID" value="KAJ8307307.1"/>
    <property type="molecule type" value="Genomic_DNA"/>
</dbReference>
<dbReference type="SUPFAM" id="SSF69012">
    <property type="entry name" value="alpha-ketoacid dehydrogenase kinase, N-terminal domain"/>
    <property type="match status" value="1"/>
</dbReference>
<dbReference type="InterPro" id="IPR036890">
    <property type="entry name" value="HATPase_C_sf"/>
</dbReference>
<evidence type="ECO:0000256" key="1">
    <source>
        <dbReference type="ARBA" id="ARBA00006155"/>
    </source>
</evidence>
<dbReference type="InterPro" id="IPR036784">
    <property type="entry name" value="AK/P_DHK_N_sf"/>
</dbReference>
<dbReference type="PANTHER" id="PTHR11947:SF3">
    <property type="entry name" value="[PYRUVATE DEHYDROGENASE (ACETYL-TRANSFERRING)] KINASE, MITOCHONDRIAL"/>
    <property type="match status" value="1"/>
</dbReference>
<proteinExistence type="inferred from homology"/>
<evidence type="ECO:0000256" key="7">
    <source>
        <dbReference type="ARBA" id="ARBA00048201"/>
    </source>
</evidence>
<keyword evidence="11" id="KW-1185">Reference proteome</keyword>
<dbReference type="SMART" id="SM00387">
    <property type="entry name" value="HATPase_c"/>
    <property type="match status" value="1"/>
</dbReference>
<organism evidence="10 11">
    <name type="scientific">Tegillarca granosa</name>
    <name type="common">Malaysian cockle</name>
    <name type="synonym">Anadara granosa</name>
    <dbReference type="NCBI Taxonomy" id="220873"/>
    <lineage>
        <taxon>Eukaryota</taxon>
        <taxon>Metazoa</taxon>
        <taxon>Spiralia</taxon>
        <taxon>Lophotrochozoa</taxon>
        <taxon>Mollusca</taxon>
        <taxon>Bivalvia</taxon>
        <taxon>Autobranchia</taxon>
        <taxon>Pteriomorphia</taxon>
        <taxon>Arcoida</taxon>
        <taxon>Arcoidea</taxon>
        <taxon>Arcidae</taxon>
        <taxon>Tegillarca</taxon>
    </lineage>
</organism>
<reference evidence="10 11" key="1">
    <citation type="submission" date="2022-12" db="EMBL/GenBank/DDBJ databases">
        <title>Chromosome-level genome of Tegillarca granosa.</title>
        <authorList>
            <person name="Kim J."/>
        </authorList>
    </citation>
    <scope>NUCLEOTIDE SEQUENCE [LARGE SCALE GENOMIC DNA]</scope>
    <source>
        <strain evidence="10">Teg-2019</strain>
        <tissue evidence="10">Adductor muscle</tissue>
    </source>
</reference>
<comment type="caution">
    <text evidence="10">The sequence shown here is derived from an EMBL/GenBank/DDBJ whole genome shotgun (WGS) entry which is preliminary data.</text>
</comment>
<dbReference type="Pfam" id="PF02518">
    <property type="entry name" value="HATPase_c"/>
    <property type="match status" value="1"/>
</dbReference>
<accession>A0ABQ9ETL7</accession>
<evidence type="ECO:0000313" key="11">
    <source>
        <dbReference type="Proteomes" id="UP001217089"/>
    </source>
</evidence>
<keyword evidence="4 8" id="KW-0418">Kinase</keyword>
<comment type="catalytic activity">
    <reaction evidence="7">
        <text>L-seryl-[pyruvate dehydrogenase E1 alpha subunit] + ATP = O-phospho-L-seryl-[pyruvate dehydrogenase E1 alpha subunit] + ADP + H(+)</text>
        <dbReference type="Rhea" id="RHEA:23052"/>
        <dbReference type="Rhea" id="RHEA-COMP:13689"/>
        <dbReference type="Rhea" id="RHEA-COMP:13690"/>
        <dbReference type="ChEBI" id="CHEBI:15378"/>
        <dbReference type="ChEBI" id="CHEBI:29999"/>
        <dbReference type="ChEBI" id="CHEBI:30616"/>
        <dbReference type="ChEBI" id="CHEBI:83421"/>
        <dbReference type="ChEBI" id="CHEBI:456216"/>
        <dbReference type="EC" id="2.7.11.2"/>
    </reaction>
</comment>
<dbReference type="Proteomes" id="UP001217089">
    <property type="component" value="Unassembled WGS sequence"/>
</dbReference>
<evidence type="ECO:0000259" key="9">
    <source>
        <dbReference type="PROSITE" id="PS50109"/>
    </source>
</evidence>
<dbReference type="InterPro" id="IPR005467">
    <property type="entry name" value="His_kinase_dom"/>
</dbReference>
<dbReference type="EC" id="2.7.11.-" evidence="8"/>
<keyword evidence="5 8" id="KW-0067">ATP-binding</keyword>
<dbReference type="SUPFAM" id="SSF55874">
    <property type="entry name" value="ATPase domain of HSP90 chaperone/DNA topoisomerase II/histidine kinase"/>
    <property type="match status" value="1"/>
</dbReference>
<comment type="similarity">
    <text evidence="1 8">Belongs to the PDK/BCKDK protein kinase family.</text>
</comment>
<dbReference type="CDD" id="cd16929">
    <property type="entry name" value="HATPase_PDK-like"/>
    <property type="match status" value="1"/>
</dbReference>
<dbReference type="InterPro" id="IPR018955">
    <property type="entry name" value="BCDHK/PDK_N"/>
</dbReference>
<keyword evidence="6 8" id="KW-0496">Mitochondrion</keyword>
<evidence type="ECO:0000256" key="4">
    <source>
        <dbReference type="ARBA" id="ARBA00022777"/>
    </source>
</evidence>
<evidence type="ECO:0000256" key="6">
    <source>
        <dbReference type="ARBA" id="ARBA00023128"/>
    </source>
</evidence>
<dbReference type="Gene3D" id="3.30.565.10">
    <property type="entry name" value="Histidine kinase-like ATPase, C-terminal domain"/>
    <property type="match status" value="1"/>
</dbReference>
<keyword evidence="3 8" id="KW-0547">Nucleotide-binding</keyword>
<dbReference type="PROSITE" id="PS50109">
    <property type="entry name" value="HIS_KIN"/>
    <property type="match status" value="1"/>
</dbReference>
<protein>
    <recommendedName>
        <fullName evidence="8">Protein-serine/threonine kinase</fullName>
        <ecNumber evidence="8">2.7.11.-</ecNumber>
    </recommendedName>
</protein>
<gene>
    <name evidence="10" type="ORF">KUTeg_015391</name>
</gene>
<comment type="subcellular location">
    <subcellularLocation>
        <location evidence="8">Mitochondrion matrix</location>
    </subcellularLocation>
</comment>